<dbReference type="EMBL" id="AJGV01000037">
    <property type="protein sequence ID" value="EJJ08273.1"/>
    <property type="molecule type" value="Genomic_DNA"/>
</dbReference>
<dbReference type="HOGENOM" id="CLU_046285_0_0_11"/>
<dbReference type="Proteomes" id="UP000009036">
    <property type="component" value="Chromosome"/>
</dbReference>
<dbReference type="SUPFAM" id="SSF53686">
    <property type="entry name" value="Tryptophan synthase beta subunit-like PLP-dependent enzymes"/>
    <property type="match status" value="1"/>
</dbReference>
<dbReference type="PATRIC" id="fig|1160718.3.peg.916"/>
<evidence type="ECO:0000313" key="4">
    <source>
        <dbReference type="EMBL" id="EJJ08273.1"/>
    </source>
</evidence>
<dbReference type="KEGG" id="sauh:SU9_027140"/>
<dbReference type="PANTHER" id="PTHR10314">
    <property type="entry name" value="CYSTATHIONINE BETA-SYNTHASE"/>
    <property type="match status" value="1"/>
</dbReference>
<dbReference type="AlphaFoldDB" id="J2K611"/>
<dbReference type="InterPro" id="IPR001926">
    <property type="entry name" value="TrpB-like_PALP"/>
</dbReference>
<dbReference type="eggNOG" id="COG0031">
    <property type="taxonomic scope" value="Bacteria"/>
</dbReference>
<dbReference type="OrthoDB" id="7624112at2"/>
<dbReference type="InterPro" id="IPR050214">
    <property type="entry name" value="Cys_Synth/Cystath_Beta-Synth"/>
</dbReference>
<organism evidence="4">
    <name type="scientific">Streptomyces auratus AGR0001</name>
    <dbReference type="NCBI Taxonomy" id="1160718"/>
    <lineage>
        <taxon>Bacteria</taxon>
        <taxon>Bacillati</taxon>
        <taxon>Actinomycetota</taxon>
        <taxon>Actinomycetes</taxon>
        <taxon>Kitasatosporales</taxon>
        <taxon>Streptomycetaceae</taxon>
        <taxon>Streptomyces</taxon>
    </lineage>
</organism>
<dbReference type="RefSeq" id="WP_006602470.1">
    <property type="nucleotide sequence ID" value="NZ_CP072931.1"/>
</dbReference>
<gene>
    <name evidence="5" type="ORF">SU9_027140</name>
    <name evidence="4" type="ORF">SU9_04451</name>
</gene>
<protein>
    <submittedName>
        <fullName evidence="4">Cysteine synthase</fullName>
    </submittedName>
    <submittedName>
        <fullName evidence="5">Pyridoxal-phosphate dependent enzyme</fullName>
    </submittedName>
</protein>
<evidence type="ECO:0000313" key="6">
    <source>
        <dbReference type="Proteomes" id="UP000009036"/>
    </source>
</evidence>
<evidence type="ECO:0000313" key="5">
    <source>
        <dbReference type="EMBL" id="QTZ94670.1"/>
    </source>
</evidence>
<sequence length="360" mass="38101">MTTEHPNSWAADAIRRVRTGGTHLTPTPLRPLPLPAIRDVEIYLKDESAHPTGSMKYRLVRAMFCEAIASGAIRSDTPVIAATSGAVAVAGAHFAGLLGLVFTAVVPAKTSADVLARIEGEGGRWQVGEQPPAAVQEEARALAEQLGGHFLDHFSDAERAVAGCGAPTIADEIFDQMSGEPHPIPEWIVTGAGTGATSAAIGRHLRRHGHPTRLAVVDPENSAYFPAWASGCGDYTTGMPSRIPGIGRPRTEPGFLPAVIDLMIPVPDAASIAALRWLRTAAGIEAGPATGTNFWGTCYLVAQMRQAGMQGSVVTIIGDVADPYRNTHLNTEWVRARGLDPAPYEADIELFARTGDWPVG</sequence>
<keyword evidence="2" id="KW-0663">Pyridoxal phosphate</keyword>
<name>J2K611_9ACTN</name>
<comment type="cofactor">
    <cofactor evidence="1">
        <name>pyridoxal 5'-phosphate</name>
        <dbReference type="ChEBI" id="CHEBI:597326"/>
    </cofactor>
</comment>
<dbReference type="GO" id="GO:1901605">
    <property type="term" value="P:alpha-amino acid metabolic process"/>
    <property type="evidence" value="ECO:0007669"/>
    <property type="project" value="UniProtKB-ARBA"/>
</dbReference>
<dbReference type="STRING" id="1160718.SU9_04451"/>
<keyword evidence="6" id="KW-1185">Reference proteome</keyword>
<accession>J2K611</accession>
<feature type="domain" description="Tryptophan synthase beta chain-like PALP" evidence="3">
    <location>
        <begin position="23"/>
        <end position="317"/>
    </location>
</feature>
<reference evidence="5" key="2">
    <citation type="submission" date="2021-04" db="EMBL/GenBank/DDBJ databases">
        <authorList>
            <person name="Wen M.-L."/>
            <person name="Han X.-L."/>
            <person name="Xiong J."/>
        </authorList>
    </citation>
    <scope>NUCLEOTIDE SEQUENCE</scope>
    <source>
        <strain evidence="5">AGR0001</strain>
    </source>
</reference>
<reference evidence="4" key="1">
    <citation type="journal article" date="2012" name="J. Bacteriol.">
        <title>Genome Sequence of Streptomyces auratus Strain AGR0001, a Phoslactomycin-Producing Actinomycete.</title>
        <authorList>
            <person name="Han X."/>
            <person name="Li M."/>
            <person name="Ding Z."/>
            <person name="Zhao J."/>
            <person name="Ji K."/>
            <person name="Wen M."/>
            <person name="Lu T."/>
        </authorList>
    </citation>
    <scope>NUCLEOTIDE SEQUENCE [LARGE SCALE GENOMIC DNA]</scope>
    <source>
        <strain evidence="4">AGR0001</strain>
    </source>
</reference>
<dbReference type="Gene3D" id="3.40.50.1100">
    <property type="match status" value="2"/>
</dbReference>
<evidence type="ECO:0000259" key="3">
    <source>
        <dbReference type="Pfam" id="PF00291"/>
    </source>
</evidence>
<dbReference type="Pfam" id="PF00291">
    <property type="entry name" value="PALP"/>
    <property type="match status" value="1"/>
</dbReference>
<dbReference type="InterPro" id="IPR036052">
    <property type="entry name" value="TrpB-like_PALP_sf"/>
</dbReference>
<evidence type="ECO:0000256" key="1">
    <source>
        <dbReference type="ARBA" id="ARBA00001933"/>
    </source>
</evidence>
<evidence type="ECO:0000256" key="2">
    <source>
        <dbReference type="ARBA" id="ARBA00022898"/>
    </source>
</evidence>
<proteinExistence type="predicted"/>
<dbReference type="EMBL" id="CP072931">
    <property type="protein sequence ID" value="QTZ94670.1"/>
    <property type="molecule type" value="Genomic_DNA"/>
</dbReference>